<dbReference type="AlphaFoldDB" id="K1SIE4"/>
<gene>
    <name evidence="1" type="ORF">OBE_11688</name>
</gene>
<comment type="caution">
    <text evidence="1">The sequence shown here is derived from an EMBL/GenBank/DDBJ whole genome shotgun (WGS) entry which is preliminary data.</text>
</comment>
<dbReference type="InterPro" id="IPR035093">
    <property type="entry name" value="RelE/ParE_toxin_dom_sf"/>
</dbReference>
<accession>K1SIE4</accession>
<dbReference type="Gene3D" id="3.30.2310.20">
    <property type="entry name" value="RelE-like"/>
    <property type="match status" value="1"/>
</dbReference>
<reference evidence="1" key="1">
    <citation type="journal article" date="2013" name="Environ. Microbiol.">
        <title>Microbiota from the distal guts of lean and obese adolescents exhibit partial functional redundancy besides clear differences in community structure.</title>
        <authorList>
            <person name="Ferrer M."/>
            <person name="Ruiz A."/>
            <person name="Lanza F."/>
            <person name="Haange S.B."/>
            <person name="Oberbach A."/>
            <person name="Till H."/>
            <person name="Bargiela R."/>
            <person name="Campoy C."/>
            <person name="Segura M.T."/>
            <person name="Richter M."/>
            <person name="von Bergen M."/>
            <person name="Seifert J."/>
            <person name="Suarez A."/>
        </authorList>
    </citation>
    <scope>NUCLEOTIDE SEQUENCE</scope>
</reference>
<dbReference type="EMBL" id="AJWZ01008058">
    <property type="protein sequence ID" value="EKC55184.1"/>
    <property type="molecule type" value="Genomic_DNA"/>
</dbReference>
<organism evidence="1">
    <name type="scientific">human gut metagenome</name>
    <dbReference type="NCBI Taxonomy" id="408170"/>
    <lineage>
        <taxon>unclassified sequences</taxon>
        <taxon>metagenomes</taxon>
        <taxon>organismal metagenomes</taxon>
    </lineage>
</organism>
<name>K1SIE4_9ZZZZ</name>
<dbReference type="SUPFAM" id="SSF143011">
    <property type="entry name" value="RelE-like"/>
    <property type="match status" value="1"/>
</dbReference>
<protein>
    <submittedName>
        <fullName evidence="1">Plasmid maintenance system killer protein</fullName>
    </submittedName>
</protein>
<evidence type="ECO:0000313" key="1">
    <source>
        <dbReference type="EMBL" id="EKC55184.1"/>
    </source>
</evidence>
<sequence>MNIYTEDEALIELLEEGCTNDKRYKRLPKDVIKGYIKAYNHLKAATRIEDLFRIGSLHYERLKGDLKDFESVRCTWTLELIFQSSTIDGSLIITRYRINRNIQPLWRLNLN</sequence>
<proteinExistence type="predicted"/>